<evidence type="ECO:0000256" key="2">
    <source>
        <dbReference type="SAM" id="MobiDB-lite"/>
    </source>
</evidence>
<dbReference type="AlphaFoldDB" id="A0A926FBP8"/>
<feature type="domain" description="DUF4368" evidence="3">
    <location>
        <begin position="43"/>
        <end position="109"/>
    </location>
</feature>
<dbReference type="RefSeq" id="WP_262432822.1">
    <property type="nucleotide sequence ID" value="NZ_JACRTE010000059.1"/>
</dbReference>
<evidence type="ECO:0000313" key="4">
    <source>
        <dbReference type="EMBL" id="MBC8597560.1"/>
    </source>
</evidence>
<evidence type="ECO:0000256" key="1">
    <source>
        <dbReference type="SAM" id="Coils"/>
    </source>
</evidence>
<protein>
    <submittedName>
        <fullName evidence="4">DUF4368 domain-containing protein</fullName>
    </submittedName>
</protein>
<accession>A0A926FBP8</accession>
<keyword evidence="1" id="KW-0175">Coiled coil</keyword>
<feature type="coiled-coil region" evidence="1">
    <location>
        <begin position="23"/>
        <end position="50"/>
    </location>
</feature>
<dbReference type="Pfam" id="PF14287">
    <property type="entry name" value="DUF4368"/>
    <property type="match status" value="1"/>
</dbReference>
<feature type="compositionally biased region" description="Basic and acidic residues" evidence="2">
    <location>
        <begin position="156"/>
        <end position="167"/>
    </location>
</feature>
<dbReference type="EMBL" id="JACRTE010000059">
    <property type="protein sequence ID" value="MBC8597560.1"/>
    <property type="molecule type" value="Genomic_DNA"/>
</dbReference>
<keyword evidence="5" id="KW-1185">Reference proteome</keyword>
<gene>
    <name evidence="4" type="ORF">H8706_11920</name>
</gene>
<evidence type="ECO:0000313" key="5">
    <source>
        <dbReference type="Proteomes" id="UP000647416"/>
    </source>
</evidence>
<name>A0A926FBP8_9FIRM</name>
<sequence>MCPFHYITLFSVHQIWEDGKALSAEYEAEQEQLEAEITAQQTEIEGYELDSDKVSQFMELAKKYTDFSVLTVPMINEFIDKIIVHAPDKSSGVRVQEVEIFLNFIGNFELPIPEPTPEELEELKKIQLKRKRNREAVNRYQTKMKEKRRLAAQQAKEQKKTVDEESA</sequence>
<dbReference type="InterPro" id="IPR025378">
    <property type="entry name" value="DUF4368"/>
</dbReference>
<feature type="region of interest" description="Disordered" evidence="2">
    <location>
        <begin position="143"/>
        <end position="167"/>
    </location>
</feature>
<dbReference type="Proteomes" id="UP000647416">
    <property type="component" value="Unassembled WGS sequence"/>
</dbReference>
<organism evidence="4 5">
    <name type="scientific">Qingrenia yutianensis</name>
    <dbReference type="NCBI Taxonomy" id="2763676"/>
    <lineage>
        <taxon>Bacteria</taxon>
        <taxon>Bacillati</taxon>
        <taxon>Bacillota</taxon>
        <taxon>Clostridia</taxon>
        <taxon>Eubacteriales</taxon>
        <taxon>Oscillospiraceae</taxon>
        <taxon>Qingrenia</taxon>
    </lineage>
</organism>
<reference evidence="4" key="1">
    <citation type="submission" date="2020-08" db="EMBL/GenBank/DDBJ databases">
        <title>Genome public.</title>
        <authorList>
            <person name="Liu C."/>
            <person name="Sun Q."/>
        </authorList>
    </citation>
    <scope>NUCLEOTIDE SEQUENCE</scope>
    <source>
        <strain evidence="4">NSJ-50</strain>
    </source>
</reference>
<evidence type="ECO:0000259" key="3">
    <source>
        <dbReference type="Pfam" id="PF14287"/>
    </source>
</evidence>
<proteinExistence type="predicted"/>
<comment type="caution">
    <text evidence="4">The sequence shown here is derived from an EMBL/GenBank/DDBJ whole genome shotgun (WGS) entry which is preliminary data.</text>
</comment>